<dbReference type="Pfam" id="PF13302">
    <property type="entry name" value="Acetyltransf_3"/>
    <property type="match status" value="1"/>
</dbReference>
<dbReference type="PANTHER" id="PTHR43441:SF11">
    <property type="entry name" value="RIBOSOMAL-PROTEIN-SERINE ACETYLTRANSFERASE"/>
    <property type="match status" value="1"/>
</dbReference>
<evidence type="ECO:0000313" key="3">
    <source>
        <dbReference type="Proteomes" id="UP000218505"/>
    </source>
</evidence>
<organism evidence="2 3">
    <name type="scientific">Actinosynnema pretiosum</name>
    <dbReference type="NCBI Taxonomy" id="42197"/>
    <lineage>
        <taxon>Bacteria</taxon>
        <taxon>Bacillati</taxon>
        <taxon>Actinomycetota</taxon>
        <taxon>Actinomycetes</taxon>
        <taxon>Pseudonocardiales</taxon>
        <taxon>Pseudonocardiaceae</taxon>
        <taxon>Actinosynnema</taxon>
    </lineage>
</organism>
<keyword evidence="3" id="KW-1185">Reference proteome</keyword>
<dbReference type="GO" id="GO:0008999">
    <property type="term" value="F:protein-N-terminal-alanine acetyltransferase activity"/>
    <property type="evidence" value="ECO:0007669"/>
    <property type="project" value="TreeGrafter"/>
</dbReference>
<evidence type="ECO:0000313" key="2">
    <source>
        <dbReference type="EMBL" id="ATE58369.1"/>
    </source>
</evidence>
<name>A0A290ZHB3_9PSEU</name>
<dbReference type="PANTHER" id="PTHR43441">
    <property type="entry name" value="RIBOSOMAL-PROTEIN-SERINE ACETYLTRANSFERASE"/>
    <property type="match status" value="1"/>
</dbReference>
<protein>
    <submittedName>
        <fullName evidence="2">GNAT family N-acetyltransferase</fullName>
    </submittedName>
</protein>
<dbReference type="KEGG" id="apre:CNX65_24675"/>
<feature type="domain" description="N-acetyltransferase" evidence="1">
    <location>
        <begin position="12"/>
        <end position="176"/>
    </location>
</feature>
<dbReference type="GO" id="GO:0005737">
    <property type="term" value="C:cytoplasm"/>
    <property type="evidence" value="ECO:0007669"/>
    <property type="project" value="TreeGrafter"/>
</dbReference>
<dbReference type="InterPro" id="IPR051908">
    <property type="entry name" value="Ribosomal_N-acetyltransferase"/>
</dbReference>
<proteinExistence type="predicted"/>
<reference evidence="2" key="1">
    <citation type="submission" date="2017-09" db="EMBL/GenBank/DDBJ databases">
        <title>Complete Genome Sequence of ansamitocin-producing Bacterium Actinosynnema pretiosum X47.</title>
        <authorList>
            <person name="Cao G."/>
            <person name="Zong G."/>
            <person name="Zhong C."/>
            <person name="Fu J."/>
        </authorList>
    </citation>
    <scope>NUCLEOTIDE SEQUENCE [LARGE SCALE GENOMIC DNA]</scope>
    <source>
        <strain evidence="2">X47</strain>
    </source>
</reference>
<dbReference type="Gene3D" id="3.40.630.30">
    <property type="match status" value="1"/>
</dbReference>
<accession>A0A290ZHB3</accession>
<dbReference type="InterPro" id="IPR000182">
    <property type="entry name" value="GNAT_dom"/>
</dbReference>
<dbReference type="RefSeq" id="WP_096497982.1">
    <property type="nucleotide sequence ID" value="NZ_CP023445.1"/>
</dbReference>
<dbReference type="AlphaFoldDB" id="A0A290ZHB3"/>
<dbReference type="SUPFAM" id="SSF55729">
    <property type="entry name" value="Acyl-CoA N-acyltransferases (Nat)"/>
    <property type="match status" value="1"/>
</dbReference>
<dbReference type="GO" id="GO:1990189">
    <property type="term" value="F:protein N-terminal-serine acetyltransferase activity"/>
    <property type="evidence" value="ECO:0007669"/>
    <property type="project" value="TreeGrafter"/>
</dbReference>
<evidence type="ECO:0000259" key="1">
    <source>
        <dbReference type="PROSITE" id="PS51186"/>
    </source>
</evidence>
<sequence>MAPDYPIRTERLLLRPFTGLDLEALHSWQSREDVVRYLYGGPRTLEESADQLMTRAAVPWPSKAGEDLSLAVELDDEVVGEVVLKWLSEANRQGEIGYVLHPDHHGRGIAVEASEVLLRLAFEELGLHRVVAQCDPRNTASWRVMEKLGMRREAHFRHNEVFKGEWGDVYVYALLEDEWSASSGT</sequence>
<gene>
    <name evidence="2" type="ORF">CNX65_24675</name>
</gene>
<dbReference type="PROSITE" id="PS51186">
    <property type="entry name" value="GNAT"/>
    <property type="match status" value="1"/>
</dbReference>
<dbReference type="InterPro" id="IPR016181">
    <property type="entry name" value="Acyl_CoA_acyltransferase"/>
</dbReference>
<dbReference type="Proteomes" id="UP000218505">
    <property type="component" value="Chromosome"/>
</dbReference>
<dbReference type="CDD" id="cd04301">
    <property type="entry name" value="NAT_SF"/>
    <property type="match status" value="1"/>
</dbReference>
<dbReference type="EMBL" id="CP023445">
    <property type="protein sequence ID" value="ATE58369.1"/>
    <property type="molecule type" value="Genomic_DNA"/>
</dbReference>